<name>A0A0D3CTA6_BRAOL</name>
<dbReference type="eggNOG" id="KOG1075">
    <property type="taxonomic scope" value="Eukaryota"/>
</dbReference>
<evidence type="ECO:0000313" key="4">
    <source>
        <dbReference type="Proteomes" id="UP000032141"/>
    </source>
</evidence>
<dbReference type="InterPro" id="IPR026960">
    <property type="entry name" value="RVT-Znf"/>
</dbReference>
<feature type="compositionally biased region" description="Basic and acidic residues" evidence="1">
    <location>
        <begin position="1"/>
        <end position="11"/>
    </location>
</feature>
<proteinExistence type="predicted"/>
<feature type="region of interest" description="Disordered" evidence="1">
    <location>
        <begin position="1"/>
        <end position="45"/>
    </location>
</feature>
<evidence type="ECO:0000313" key="3">
    <source>
        <dbReference type="EnsemblPlants" id="Bo6g065290.1"/>
    </source>
</evidence>
<dbReference type="HOGENOM" id="CLU_763674_0_0_1"/>
<reference evidence="3 4" key="1">
    <citation type="journal article" date="2014" name="Genome Biol.">
        <title>Transcriptome and methylome profiling reveals relics of genome dominance in the mesopolyploid Brassica oleracea.</title>
        <authorList>
            <person name="Parkin I.A."/>
            <person name="Koh C."/>
            <person name="Tang H."/>
            <person name="Robinson S.J."/>
            <person name="Kagale S."/>
            <person name="Clarke W.E."/>
            <person name="Town C.D."/>
            <person name="Nixon J."/>
            <person name="Krishnakumar V."/>
            <person name="Bidwell S.L."/>
            <person name="Denoeud F."/>
            <person name="Belcram H."/>
            <person name="Links M.G."/>
            <person name="Just J."/>
            <person name="Clarke C."/>
            <person name="Bender T."/>
            <person name="Huebert T."/>
            <person name="Mason A.S."/>
            <person name="Pires J.C."/>
            <person name="Barker G."/>
            <person name="Moore J."/>
            <person name="Walley P.G."/>
            <person name="Manoli S."/>
            <person name="Batley J."/>
            <person name="Edwards D."/>
            <person name="Nelson M.N."/>
            <person name="Wang X."/>
            <person name="Paterson A.H."/>
            <person name="King G."/>
            <person name="Bancroft I."/>
            <person name="Chalhoub B."/>
            <person name="Sharpe A.G."/>
        </authorList>
    </citation>
    <scope>NUCLEOTIDE SEQUENCE</scope>
    <source>
        <strain evidence="3 4">cv. TO1000</strain>
    </source>
</reference>
<feature type="domain" description="Reverse transcriptase zinc-binding" evidence="2">
    <location>
        <begin position="222"/>
        <end position="268"/>
    </location>
</feature>
<evidence type="ECO:0000256" key="1">
    <source>
        <dbReference type="SAM" id="MobiDB-lite"/>
    </source>
</evidence>
<dbReference type="Proteomes" id="UP000032141">
    <property type="component" value="Chromosome C6"/>
</dbReference>
<dbReference type="EnsemblPlants" id="Bo6g065290.1">
    <property type="protein sequence ID" value="Bo6g065290.1"/>
    <property type="gene ID" value="Bo6g065290"/>
</dbReference>
<keyword evidence="4" id="KW-1185">Reference proteome</keyword>
<dbReference type="Gramene" id="Bo6g065290.1">
    <property type="protein sequence ID" value="Bo6g065290.1"/>
    <property type="gene ID" value="Bo6g065290"/>
</dbReference>
<reference evidence="3" key="2">
    <citation type="submission" date="2015-03" db="UniProtKB">
        <authorList>
            <consortium name="EnsemblPlants"/>
        </authorList>
    </citation>
    <scope>IDENTIFICATION</scope>
</reference>
<dbReference type="Pfam" id="PF13966">
    <property type="entry name" value="zf-RVT"/>
    <property type="match status" value="1"/>
</dbReference>
<organism evidence="3 4">
    <name type="scientific">Brassica oleracea var. oleracea</name>
    <dbReference type="NCBI Taxonomy" id="109376"/>
    <lineage>
        <taxon>Eukaryota</taxon>
        <taxon>Viridiplantae</taxon>
        <taxon>Streptophyta</taxon>
        <taxon>Embryophyta</taxon>
        <taxon>Tracheophyta</taxon>
        <taxon>Spermatophyta</taxon>
        <taxon>Magnoliopsida</taxon>
        <taxon>eudicotyledons</taxon>
        <taxon>Gunneridae</taxon>
        <taxon>Pentapetalae</taxon>
        <taxon>rosids</taxon>
        <taxon>malvids</taxon>
        <taxon>Brassicales</taxon>
        <taxon>Brassicaceae</taxon>
        <taxon>Brassiceae</taxon>
        <taxon>Brassica</taxon>
    </lineage>
</organism>
<evidence type="ECO:0000259" key="2">
    <source>
        <dbReference type="Pfam" id="PF13966"/>
    </source>
</evidence>
<dbReference type="AlphaFoldDB" id="A0A0D3CTA6"/>
<accession>A0A0D3CTA6</accession>
<sequence length="363" mass="40825">MAEKGKQKESEQLPADTPAVERNTEPAVGTSSPGPEQPAEAVRPIPEVVPPREYIPKVLYPIPAKATRSLLRFGANKRVGRSMSGTIKGYYDGAYPNWSKTPDHVKTTWFKCFAYEKTRVLPSLSDLFKMTHATSDGIFVDPASEKIFNAVASRVTPRKKGRIVGISSVNEVAKATSSYASKRDEENSHLRARMDSQLDRLDSLEDLLDVMAVGNPTMQRALNESIKPTRARISRWSPQSSPLCCLCNTLEETRDHLFITCDYSAAVWSIALFRLNRSRNFVSWSELMSWIRVSSTQTPSTLRKVAAQATVYHLWKQRNNVLHNNVSIPPHAVFPLIDKEIRNIISARKDRNAFHGLMVMWLA</sequence>
<protein>
    <recommendedName>
        <fullName evidence="2">Reverse transcriptase zinc-binding domain-containing protein</fullName>
    </recommendedName>
</protein>